<evidence type="ECO:0000256" key="4">
    <source>
        <dbReference type="ARBA" id="ARBA00022475"/>
    </source>
</evidence>
<dbReference type="Ensembl" id="ENSCCRT00015043532.1">
    <property type="protein sequence ID" value="ENSCCRP00015042110.1"/>
    <property type="gene ID" value="ENSCCRG00015015729.1"/>
</dbReference>
<evidence type="ECO:0000313" key="17">
    <source>
        <dbReference type="Ensembl" id="ENSCCRP00015042110.1"/>
    </source>
</evidence>
<evidence type="ECO:0000256" key="9">
    <source>
        <dbReference type="ARBA" id="ARBA00023157"/>
    </source>
</evidence>
<dbReference type="FunFam" id="2.60.40.10:FF:000037">
    <property type="entry name" value="Unc-5 netrin receptor C"/>
    <property type="match status" value="1"/>
</dbReference>
<keyword evidence="10 13" id="KW-0675">Receptor</keyword>
<evidence type="ECO:0000259" key="14">
    <source>
        <dbReference type="PROSITE" id="PS50017"/>
    </source>
</evidence>
<dbReference type="InterPro" id="IPR036179">
    <property type="entry name" value="Ig-like_dom_sf"/>
</dbReference>
<dbReference type="InterPro" id="IPR003599">
    <property type="entry name" value="Ig_sub"/>
</dbReference>
<dbReference type="FunFam" id="2.60.220.30:FF:000006">
    <property type="entry name" value="Unc-5 netrin receptor D"/>
    <property type="match status" value="1"/>
</dbReference>
<dbReference type="SMART" id="SM00005">
    <property type="entry name" value="DEATH"/>
    <property type="match status" value="1"/>
</dbReference>
<evidence type="ECO:0000259" key="15">
    <source>
        <dbReference type="PROSITE" id="PS50835"/>
    </source>
</evidence>
<evidence type="ECO:0000256" key="12">
    <source>
        <dbReference type="ARBA" id="ARBA00023319"/>
    </source>
</evidence>
<dbReference type="Pfam" id="PF00791">
    <property type="entry name" value="ZU5"/>
    <property type="match status" value="1"/>
</dbReference>
<dbReference type="GO" id="GO:0005886">
    <property type="term" value="C:plasma membrane"/>
    <property type="evidence" value="ECO:0007669"/>
    <property type="project" value="UniProtKB-SubCell"/>
</dbReference>
<dbReference type="Pfam" id="PF25609">
    <property type="entry name" value="Unc5_NetrinR_N"/>
    <property type="match status" value="1"/>
</dbReference>
<organism evidence="17 18">
    <name type="scientific">Cyprinus carpio</name>
    <name type="common">Common carp</name>
    <dbReference type="NCBI Taxonomy" id="7962"/>
    <lineage>
        <taxon>Eukaryota</taxon>
        <taxon>Metazoa</taxon>
        <taxon>Chordata</taxon>
        <taxon>Craniata</taxon>
        <taxon>Vertebrata</taxon>
        <taxon>Euteleostomi</taxon>
        <taxon>Actinopterygii</taxon>
        <taxon>Neopterygii</taxon>
        <taxon>Teleostei</taxon>
        <taxon>Ostariophysi</taxon>
        <taxon>Cypriniformes</taxon>
        <taxon>Cyprinidae</taxon>
        <taxon>Cyprininae</taxon>
        <taxon>Cyprinus</taxon>
    </lineage>
</organism>
<dbReference type="PANTHER" id="PTHR12582">
    <property type="entry name" value="NETRIN RECEPTOR UNC5"/>
    <property type="match status" value="1"/>
</dbReference>
<dbReference type="SMART" id="SM00408">
    <property type="entry name" value="IGc2"/>
    <property type="match status" value="1"/>
</dbReference>
<dbReference type="InterPro" id="IPR033772">
    <property type="entry name" value="UPA"/>
</dbReference>
<comment type="similarity">
    <text evidence="2 13">Belongs to the unc-5 family.</text>
</comment>
<dbReference type="Gene3D" id="2.60.220.30">
    <property type="match status" value="1"/>
</dbReference>
<dbReference type="Gene3D" id="1.10.533.10">
    <property type="entry name" value="Death Domain, Fas"/>
    <property type="match status" value="1"/>
</dbReference>
<dbReference type="InterPro" id="IPR013783">
    <property type="entry name" value="Ig-like_fold"/>
</dbReference>
<keyword evidence="3 13" id="KW-0217">Developmental protein</keyword>
<evidence type="ECO:0000256" key="6">
    <source>
        <dbReference type="ARBA" id="ARBA00022729"/>
    </source>
</evidence>
<dbReference type="InterPro" id="IPR000488">
    <property type="entry name" value="Death_dom"/>
</dbReference>
<dbReference type="InterPro" id="IPR003598">
    <property type="entry name" value="Ig_sub2"/>
</dbReference>
<dbReference type="InterPro" id="IPR000884">
    <property type="entry name" value="TSP1_rpt"/>
</dbReference>
<dbReference type="InterPro" id="IPR007110">
    <property type="entry name" value="Ig-like_dom"/>
</dbReference>
<dbReference type="SUPFAM" id="SSF82895">
    <property type="entry name" value="TSP-1 type 1 repeat"/>
    <property type="match status" value="1"/>
</dbReference>
<evidence type="ECO:0000313" key="18">
    <source>
        <dbReference type="Proteomes" id="UP000694700"/>
    </source>
</evidence>
<dbReference type="SMART" id="SM00218">
    <property type="entry name" value="ZU5"/>
    <property type="match status" value="1"/>
</dbReference>
<dbReference type="InterPro" id="IPR000906">
    <property type="entry name" value="ZU5_dom"/>
</dbReference>
<evidence type="ECO:0000256" key="10">
    <source>
        <dbReference type="ARBA" id="ARBA00023170"/>
    </source>
</evidence>
<evidence type="ECO:0000256" key="2">
    <source>
        <dbReference type="ARBA" id="ARBA00009844"/>
    </source>
</evidence>
<sequence>MAGLSWCARFLRVLIDFTGTVSDALADSLSSVGGTLPHFLQEPEDAYIIKNNPIKLRCRATPALQIFFKCNGEWVHQNQHTSQEYMDQNTGLKIREVTINVTRQQVEDFHGPEDYWCLCVAWSHLGTSKSRKATVRIAYLRKNFEQDPQGKEVPIKGMIVLHCRPPEGVPMAEVEWLKNEELVGSFEDDNIDTRADHNLIINEARLSDSGNYTCLASNVVAKRRSATATVVVFVDGVWEEWSEWTMCSAQCERQRWRECNSPPPRHRGKMCEGEGQSTENCTGGLCTQNGKLMHDVKPQSLENSTDVALYSGLAAGVIAVVVLIVAITLYRKSQSEYGVDVIDSSALAGGNPLLLNSSMQPDITVGQTFSSPICFQDSIDKELFDPLPDKVKVQSSFMVSLGVADRAEYHVKAHQETLPANLHPKYSTVEGKKTTMIAPNGIHTLRKTQFKTSAVFGHLGGRLVIPNAGVSLLVPHGAIADDTSWEMYMLINQEESSAQSEERCEILLGPEITYGPPGLNLSYPVAMTIAHCAEVSAENWNIKLKRQTKDNKWEEIMSVDDESTSCYCLMDSHSCHLLLDQPGCYALVGEPITDAAIKRLRIAVFGSVEASSIDYSLRVHCVDDTPHAFQRVVTAETSRGGQLLEEPKMLFFKGNCLSLQVSIQDIPQFLWSIKPFTTCQEFSFTQVWYSNQEPVHCAFSLQRHSTSTTQLSCKISVRQVKGHEQILQVYTTVGESEKETVPFFMQADCTVTSQTGAKAFKIPLSIRQRICTTFDTANTKGKDWQLLAQKLHIQRNLSYFTKQKSPSAVILSLWEARHQDSGDLDSLASALEEIGKIHCKSLPQSPDDKETDFTF</sequence>
<dbReference type="GO" id="GO:0007411">
    <property type="term" value="P:axon guidance"/>
    <property type="evidence" value="ECO:0007669"/>
    <property type="project" value="TreeGrafter"/>
</dbReference>
<evidence type="ECO:0000256" key="3">
    <source>
        <dbReference type="ARBA" id="ARBA00022473"/>
    </source>
</evidence>
<proteinExistence type="inferred from homology"/>
<evidence type="ECO:0000256" key="8">
    <source>
        <dbReference type="ARBA" id="ARBA00023136"/>
    </source>
</evidence>
<dbReference type="InterPro" id="IPR036383">
    <property type="entry name" value="TSP1_rpt_sf"/>
</dbReference>
<dbReference type="PROSITE" id="PS51145">
    <property type="entry name" value="ZU5"/>
    <property type="match status" value="1"/>
</dbReference>
<dbReference type="PROSITE" id="PS50017">
    <property type="entry name" value="DEATH_DOMAIN"/>
    <property type="match status" value="1"/>
</dbReference>
<dbReference type="PANTHER" id="PTHR12582:SF5">
    <property type="entry name" value="NETRIN RECEPTOR UNC5D"/>
    <property type="match status" value="1"/>
</dbReference>
<feature type="domain" description="ZU5" evidence="16">
    <location>
        <begin position="450"/>
        <end position="591"/>
    </location>
</feature>
<dbReference type="AlphaFoldDB" id="A0A8C1UYQ1"/>
<dbReference type="Pfam" id="PF07679">
    <property type="entry name" value="I-set"/>
    <property type="match status" value="1"/>
</dbReference>
<evidence type="ECO:0000256" key="11">
    <source>
        <dbReference type="ARBA" id="ARBA00023180"/>
    </source>
</evidence>
<comment type="function">
    <text evidence="13">Receptor for netrin required for axon guidance. Mediates axon repulsion of neuronal growth cones in the developing nervous system upon ligand binding.</text>
</comment>
<accession>A0A8C1UYQ1</accession>
<evidence type="ECO:0000256" key="1">
    <source>
        <dbReference type="ARBA" id="ARBA00004251"/>
    </source>
</evidence>
<dbReference type="SUPFAM" id="SSF47986">
    <property type="entry name" value="DEATH domain"/>
    <property type="match status" value="1"/>
</dbReference>
<keyword evidence="5 13" id="KW-0812">Transmembrane</keyword>
<keyword evidence="9" id="KW-1015">Disulfide bond</keyword>
<dbReference type="PROSITE" id="PS50092">
    <property type="entry name" value="TSP1"/>
    <property type="match status" value="1"/>
</dbReference>
<dbReference type="SMART" id="SM00209">
    <property type="entry name" value="TSP1"/>
    <property type="match status" value="1"/>
</dbReference>
<evidence type="ECO:0000259" key="16">
    <source>
        <dbReference type="PROSITE" id="PS51145"/>
    </source>
</evidence>
<dbReference type="SMART" id="SM00409">
    <property type="entry name" value="IG"/>
    <property type="match status" value="2"/>
</dbReference>
<dbReference type="PROSITE" id="PS50835">
    <property type="entry name" value="IG_LIKE"/>
    <property type="match status" value="1"/>
</dbReference>
<comment type="subcellular location">
    <subcellularLocation>
        <location evidence="1 13">Cell membrane</location>
        <topology evidence="1 13">Single-pass type I membrane protein</topology>
    </subcellularLocation>
</comment>
<evidence type="ECO:0000256" key="13">
    <source>
        <dbReference type="RuleBase" id="RU367033"/>
    </source>
</evidence>
<name>A0A8C1UYQ1_CYPCA</name>
<feature type="domain" description="Death" evidence="14">
    <location>
        <begin position="781"/>
        <end position="836"/>
    </location>
</feature>
<dbReference type="InterPro" id="IPR057755">
    <property type="entry name" value="UNC5A-D-like_N"/>
</dbReference>
<dbReference type="GO" id="GO:0005042">
    <property type="term" value="F:netrin receptor activity"/>
    <property type="evidence" value="ECO:0007669"/>
    <property type="project" value="UniProtKB-UniRule"/>
</dbReference>
<feature type="domain" description="Ig-like" evidence="15">
    <location>
        <begin position="149"/>
        <end position="231"/>
    </location>
</feature>
<dbReference type="SUPFAM" id="SSF48726">
    <property type="entry name" value="Immunoglobulin"/>
    <property type="match status" value="2"/>
</dbReference>
<dbReference type="Pfam" id="PF00531">
    <property type="entry name" value="Death"/>
    <property type="match status" value="1"/>
</dbReference>
<dbReference type="Gene3D" id="2.60.40.10">
    <property type="entry name" value="Immunoglobulins"/>
    <property type="match status" value="2"/>
</dbReference>
<keyword evidence="4" id="KW-1003">Cell membrane</keyword>
<keyword evidence="11" id="KW-0325">Glycoprotein</keyword>
<evidence type="ECO:0000256" key="7">
    <source>
        <dbReference type="ARBA" id="ARBA00022989"/>
    </source>
</evidence>
<feature type="chain" id="PRO_5034576886" description="Netrin receptor UNC5" evidence="13">
    <location>
        <begin position="27"/>
        <end position="855"/>
    </location>
</feature>
<keyword evidence="8 13" id="KW-0472">Membrane</keyword>
<dbReference type="InterPro" id="IPR037936">
    <property type="entry name" value="UNC5A-D"/>
</dbReference>
<dbReference type="InterPro" id="IPR011029">
    <property type="entry name" value="DEATH-like_dom_sf"/>
</dbReference>
<keyword evidence="6 13" id="KW-0732">Signal</keyword>
<protein>
    <recommendedName>
        <fullName evidence="13">Netrin receptor UNC5</fullName>
    </recommendedName>
</protein>
<dbReference type="Gene3D" id="2.20.100.10">
    <property type="entry name" value="Thrombospondin type-1 (TSP1) repeat"/>
    <property type="match status" value="1"/>
</dbReference>
<evidence type="ECO:0000256" key="5">
    <source>
        <dbReference type="ARBA" id="ARBA00022692"/>
    </source>
</evidence>
<keyword evidence="7 13" id="KW-1133">Transmembrane helix</keyword>
<feature type="signal peptide" evidence="13">
    <location>
        <begin position="1"/>
        <end position="26"/>
    </location>
</feature>
<dbReference type="FunFam" id="2.60.40.10:FF:000039">
    <property type="entry name" value="Unc-5 netrin receptor C"/>
    <property type="match status" value="1"/>
</dbReference>
<dbReference type="Pfam" id="PF17217">
    <property type="entry name" value="UPA"/>
    <property type="match status" value="1"/>
</dbReference>
<reference evidence="17" key="1">
    <citation type="submission" date="2025-08" db="UniProtKB">
        <authorList>
            <consortium name="Ensembl"/>
        </authorList>
    </citation>
    <scope>IDENTIFICATION</scope>
</reference>
<dbReference type="InterPro" id="IPR013098">
    <property type="entry name" value="Ig_I-set"/>
</dbReference>
<dbReference type="FunFam" id="2.20.100.10:FF:000002">
    <property type="entry name" value="Unc-5 netrin receptor C"/>
    <property type="match status" value="1"/>
</dbReference>
<keyword evidence="12 13" id="KW-0393">Immunoglobulin domain</keyword>
<dbReference type="Proteomes" id="UP000694700">
    <property type="component" value="Unplaced"/>
</dbReference>
<feature type="transmembrane region" description="Helical" evidence="13">
    <location>
        <begin position="307"/>
        <end position="330"/>
    </location>
</feature>
<dbReference type="FunFam" id="1.10.533.10:FF:000001">
    <property type="entry name" value="Unc-5 netrin receptor B"/>
    <property type="match status" value="1"/>
</dbReference>